<evidence type="ECO:0000259" key="12">
    <source>
        <dbReference type="PROSITE" id="PS50106"/>
    </source>
</evidence>
<name>A0A9D9HT83_9BACT</name>
<reference evidence="13" key="1">
    <citation type="submission" date="2020-10" db="EMBL/GenBank/DDBJ databases">
        <authorList>
            <person name="Gilroy R."/>
        </authorList>
    </citation>
    <scope>NUCLEOTIDE SEQUENCE</scope>
    <source>
        <strain evidence="13">G3-3990</strain>
    </source>
</reference>
<dbReference type="PANTHER" id="PTHR42837:SF2">
    <property type="entry name" value="MEMBRANE METALLOPROTEASE ARASP2, CHLOROPLASTIC-RELATED"/>
    <property type="match status" value="1"/>
</dbReference>
<gene>
    <name evidence="13" type="primary">rseP</name>
    <name evidence="13" type="ORF">IAA73_04305</name>
</gene>
<dbReference type="EC" id="3.4.24.-" evidence="11"/>
<feature type="domain" description="PDZ" evidence="12">
    <location>
        <begin position="243"/>
        <end position="335"/>
    </location>
</feature>
<evidence type="ECO:0000313" key="14">
    <source>
        <dbReference type="Proteomes" id="UP000823641"/>
    </source>
</evidence>
<evidence type="ECO:0000256" key="10">
    <source>
        <dbReference type="ARBA" id="ARBA00023136"/>
    </source>
</evidence>
<accession>A0A9D9HT83</accession>
<dbReference type="InterPro" id="IPR008915">
    <property type="entry name" value="Peptidase_M50"/>
</dbReference>
<sequence>MEIFLIKALQLIMSLSLLVVLHELGHFTFARIFKVRVEKFYMFFNPRFSIVRWKKVNGRWQVKWFAPNVEPSMKMRLDADGDPMKDEKGNVMYEPFTDEDRAALDDDDWRKYPENTEWGIGWLPLGGYCSIAGMVDETTDSSNMKSEPQPWEYRALPTWKRLPIILGGVLVNFISALFIYGMVLHTWGKEYLPVENAVYGYQYSNTMLENGFENGDRILTIDNVPYETTGEIIQKLLIDGAQDVTVLRQNDTVHVLLPQDFAQLVLAAGEQDLMAPRFPFVVDQVAEGGAATGLLLPGDSLVSVNGTATTAFYDVSKALEGHASDSVHLELYRQGVLTNVSVLLDANGKLGVYTKNPYTFLKTKKIEYGFFEAIPAGVELGWNTLVSYVKQFKLVFTKEGAKSIGGFGAIGNLFPSMWDWQTFWMMTAMISIILAFMNILPIPALDGGYVMFLLYEMITGHKPGDKFLERANTIGLFILLALVLYANLNDIFKALF</sequence>
<evidence type="ECO:0000256" key="7">
    <source>
        <dbReference type="ARBA" id="ARBA00022833"/>
    </source>
</evidence>
<dbReference type="GO" id="GO:0016020">
    <property type="term" value="C:membrane"/>
    <property type="evidence" value="ECO:0007669"/>
    <property type="project" value="UniProtKB-SubCell"/>
</dbReference>
<keyword evidence="7 11" id="KW-0862">Zinc</keyword>
<keyword evidence="10 11" id="KW-0472">Membrane</keyword>
<evidence type="ECO:0000256" key="5">
    <source>
        <dbReference type="ARBA" id="ARBA00022692"/>
    </source>
</evidence>
<comment type="similarity">
    <text evidence="3 11">Belongs to the peptidase M50B family.</text>
</comment>
<dbReference type="InterPro" id="IPR004387">
    <property type="entry name" value="Pept_M50_Zn"/>
</dbReference>
<evidence type="ECO:0000256" key="6">
    <source>
        <dbReference type="ARBA" id="ARBA00022801"/>
    </source>
</evidence>
<evidence type="ECO:0000256" key="3">
    <source>
        <dbReference type="ARBA" id="ARBA00007931"/>
    </source>
</evidence>
<dbReference type="CDD" id="cd06163">
    <property type="entry name" value="S2P-M50_PDZ_RseP-like"/>
    <property type="match status" value="1"/>
</dbReference>
<dbReference type="EMBL" id="JADIMG010000045">
    <property type="protein sequence ID" value="MBO8459540.1"/>
    <property type="molecule type" value="Genomic_DNA"/>
</dbReference>
<dbReference type="SUPFAM" id="SSF50156">
    <property type="entry name" value="PDZ domain-like"/>
    <property type="match status" value="2"/>
</dbReference>
<feature type="transmembrane region" description="Helical" evidence="11">
    <location>
        <begin position="162"/>
        <end position="183"/>
    </location>
</feature>
<dbReference type="PROSITE" id="PS50106">
    <property type="entry name" value="PDZ"/>
    <property type="match status" value="1"/>
</dbReference>
<proteinExistence type="inferred from homology"/>
<evidence type="ECO:0000313" key="13">
    <source>
        <dbReference type="EMBL" id="MBO8459540.1"/>
    </source>
</evidence>
<keyword evidence="9 11" id="KW-0482">Metalloprotease</keyword>
<dbReference type="PANTHER" id="PTHR42837">
    <property type="entry name" value="REGULATOR OF SIGMA-E PROTEASE RSEP"/>
    <property type="match status" value="1"/>
</dbReference>
<keyword evidence="11" id="KW-0479">Metal-binding</keyword>
<comment type="caution">
    <text evidence="13">The sequence shown here is derived from an EMBL/GenBank/DDBJ whole genome shotgun (WGS) entry which is preliminary data.</text>
</comment>
<keyword evidence="8 11" id="KW-1133">Transmembrane helix</keyword>
<comment type="subcellular location">
    <subcellularLocation>
        <location evidence="2">Membrane</location>
        <topology evidence="2">Multi-pass membrane protein</topology>
    </subcellularLocation>
</comment>
<keyword evidence="5 11" id="KW-0812">Transmembrane</keyword>
<organism evidence="13 14">
    <name type="scientific">Candidatus Gallipaludibacter merdavium</name>
    <dbReference type="NCBI Taxonomy" id="2840839"/>
    <lineage>
        <taxon>Bacteria</taxon>
        <taxon>Pseudomonadati</taxon>
        <taxon>Bacteroidota</taxon>
        <taxon>Bacteroidia</taxon>
        <taxon>Bacteroidales</taxon>
        <taxon>Candidatus Gallipaludibacter</taxon>
    </lineage>
</organism>
<evidence type="ECO:0000256" key="1">
    <source>
        <dbReference type="ARBA" id="ARBA00001947"/>
    </source>
</evidence>
<evidence type="ECO:0000256" key="4">
    <source>
        <dbReference type="ARBA" id="ARBA00022670"/>
    </source>
</evidence>
<keyword evidence="4" id="KW-0645">Protease</keyword>
<dbReference type="Gene3D" id="2.30.42.10">
    <property type="match status" value="1"/>
</dbReference>
<dbReference type="InterPro" id="IPR036034">
    <property type="entry name" value="PDZ_sf"/>
</dbReference>
<feature type="transmembrane region" description="Helical" evidence="11">
    <location>
        <begin position="467"/>
        <end position="488"/>
    </location>
</feature>
<dbReference type="GO" id="GO:0006508">
    <property type="term" value="P:proteolysis"/>
    <property type="evidence" value="ECO:0007669"/>
    <property type="project" value="UniProtKB-KW"/>
</dbReference>
<evidence type="ECO:0000256" key="2">
    <source>
        <dbReference type="ARBA" id="ARBA00004141"/>
    </source>
</evidence>
<dbReference type="Pfam" id="PF02163">
    <property type="entry name" value="Peptidase_M50"/>
    <property type="match status" value="2"/>
</dbReference>
<comment type="cofactor">
    <cofactor evidence="1 11">
        <name>Zn(2+)</name>
        <dbReference type="ChEBI" id="CHEBI:29105"/>
    </cofactor>
</comment>
<evidence type="ECO:0000256" key="11">
    <source>
        <dbReference type="RuleBase" id="RU362031"/>
    </source>
</evidence>
<dbReference type="NCBIfam" id="TIGR00054">
    <property type="entry name" value="RIP metalloprotease RseP"/>
    <property type="match status" value="1"/>
</dbReference>
<keyword evidence="6 11" id="KW-0378">Hydrolase</keyword>
<protein>
    <recommendedName>
        <fullName evidence="11">Zinc metalloprotease</fullName>
        <ecNumber evidence="11">3.4.24.-</ecNumber>
    </recommendedName>
</protein>
<reference evidence="13" key="2">
    <citation type="journal article" date="2021" name="PeerJ">
        <title>Extensive microbial diversity within the chicken gut microbiome revealed by metagenomics and culture.</title>
        <authorList>
            <person name="Gilroy R."/>
            <person name="Ravi A."/>
            <person name="Getino M."/>
            <person name="Pursley I."/>
            <person name="Horton D.L."/>
            <person name="Alikhan N.F."/>
            <person name="Baker D."/>
            <person name="Gharbi K."/>
            <person name="Hall N."/>
            <person name="Watson M."/>
            <person name="Adriaenssens E.M."/>
            <person name="Foster-Nyarko E."/>
            <person name="Jarju S."/>
            <person name="Secka A."/>
            <person name="Antonio M."/>
            <person name="Oren A."/>
            <person name="Chaudhuri R.R."/>
            <person name="La Ragione R."/>
            <person name="Hildebrand F."/>
            <person name="Pallen M.J."/>
        </authorList>
    </citation>
    <scope>NUCLEOTIDE SEQUENCE</scope>
    <source>
        <strain evidence="13">G3-3990</strain>
    </source>
</reference>
<dbReference type="Proteomes" id="UP000823641">
    <property type="component" value="Unassembled WGS sequence"/>
</dbReference>
<dbReference type="GO" id="GO:0004222">
    <property type="term" value="F:metalloendopeptidase activity"/>
    <property type="evidence" value="ECO:0007669"/>
    <property type="project" value="InterPro"/>
</dbReference>
<dbReference type="AlphaFoldDB" id="A0A9D9HT83"/>
<evidence type="ECO:0000256" key="9">
    <source>
        <dbReference type="ARBA" id="ARBA00023049"/>
    </source>
</evidence>
<dbReference type="InterPro" id="IPR001478">
    <property type="entry name" value="PDZ"/>
</dbReference>
<feature type="transmembrane region" description="Helical" evidence="11">
    <location>
        <begin position="423"/>
        <end position="455"/>
    </location>
</feature>
<evidence type="ECO:0000256" key="8">
    <source>
        <dbReference type="ARBA" id="ARBA00022989"/>
    </source>
</evidence>
<dbReference type="GO" id="GO:0046872">
    <property type="term" value="F:metal ion binding"/>
    <property type="evidence" value="ECO:0007669"/>
    <property type="project" value="UniProtKB-KW"/>
</dbReference>